<keyword evidence="5" id="KW-1185">Reference proteome</keyword>
<dbReference type="Gene3D" id="3.30.1330.120">
    <property type="entry name" value="2-methylcitrate dehydratase PrpD"/>
    <property type="match status" value="1"/>
</dbReference>
<sequence length="464" mass="49167">MQELETPTASYAERLAGYTAGLSLEEVPDNVVSHAKHLLLDLLGAALAGVDTPEAQAAAKGVATLFPGGGPCTLWGGAQTSSAPGAALYNGIVSHARELDDFGGADHSGAVVIPALMAVAEAYPVISGKRLLEGMIVGYEVCRRVLDSAGGYRPHNHGDGFHSTGTCGAFGGAAAVARALNLDVQQTAWAIGLAGTFTGGTWAFSGEAAMSKRYNVGRAAESGVTAACLAKNGFTGPRQVFEARWGGFWGTYARTAQKPEALLANLGTEYGLMRSGIKPYAACRDIHSTLDVILQIKDNHRLAAEDIATIKVRCIPEMMQMVGGTSSPRSRLQAQLSLPYSVGVLLATGRAFIEEFEAPYLTDPRVLKLAALVELVESPELPYDSEPYISVETVDGRIIEDHVDYAGGAPQNPLAPQTVIEKYRALAARTLDQTRVERLEKSILGIETCQDVRSITSCLRPGHR</sequence>
<dbReference type="RefSeq" id="WP_176761201.1">
    <property type="nucleotide sequence ID" value="NZ_FNJI01000016.1"/>
</dbReference>
<dbReference type="Pfam" id="PF03972">
    <property type="entry name" value="MmgE_PrpD_N"/>
    <property type="match status" value="1"/>
</dbReference>
<dbReference type="STRING" id="91360.SAMN05660330_02449"/>
<dbReference type="PANTHER" id="PTHR16943">
    <property type="entry name" value="2-METHYLCITRATE DEHYDRATASE-RELATED"/>
    <property type="match status" value="1"/>
</dbReference>
<evidence type="ECO:0000259" key="3">
    <source>
        <dbReference type="Pfam" id="PF19305"/>
    </source>
</evidence>
<dbReference type="Proteomes" id="UP000199073">
    <property type="component" value="Unassembled WGS sequence"/>
</dbReference>
<accession>A0A1H0RW58</accession>
<feature type="domain" description="MmgE/PrpD C-terminal" evidence="3">
    <location>
        <begin position="280"/>
        <end position="441"/>
    </location>
</feature>
<feature type="domain" description="MmgE/PrpD N-terminal" evidence="2">
    <location>
        <begin position="13"/>
        <end position="248"/>
    </location>
</feature>
<organism evidence="4 5">
    <name type="scientific">Desulforhopalus singaporensis</name>
    <dbReference type="NCBI Taxonomy" id="91360"/>
    <lineage>
        <taxon>Bacteria</taxon>
        <taxon>Pseudomonadati</taxon>
        <taxon>Thermodesulfobacteriota</taxon>
        <taxon>Desulfobulbia</taxon>
        <taxon>Desulfobulbales</taxon>
        <taxon>Desulfocapsaceae</taxon>
        <taxon>Desulforhopalus</taxon>
    </lineage>
</organism>
<dbReference type="AlphaFoldDB" id="A0A1H0RW58"/>
<evidence type="ECO:0000256" key="1">
    <source>
        <dbReference type="ARBA" id="ARBA00006174"/>
    </source>
</evidence>
<dbReference type="PANTHER" id="PTHR16943:SF8">
    <property type="entry name" value="2-METHYLCITRATE DEHYDRATASE"/>
    <property type="match status" value="1"/>
</dbReference>
<evidence type="ECO:0000259" key="2">
    <source>
        <dbReference type="Pfam" id="PF03972"/>
    </source>
</evidence>
<proteinExistence type="inferred from homology"/>
<dbReference type="InterPro" id="IPR042183">
    <property type="entry name" value="MmgE/PrpD_sf_1"/>
</dbReference>
<dbReference type="SUPFAM" id="SSF103378">
    <property type="entry name" value="2-methylcitrate dehydratase PrpD"/>
    <property type="match status" value="1"/>
</dbReference>
<gene>
    <name evidence="4" type="ORF">SAMN05660330_02449</name>
</gene>
<dbReference type="GO" id="GO:0016829">
    <property type="term" value="F:lyase activity"/>
    <property type="evidence" value="ECO:0007669"/>
    <property type="project" value="InterPro"/>
</dbReference>
<evidence type="ECO:0000313" key="4">
    <source>
        <dbReference type="EMBL" id="SDP33637.1"/>
    </source>
</evidence>
<comment type="similarity">
    <text evidence="1">Belongs to the PrpD family.</text>
</comment>
<dbReference type="InterPro" id="IPR036148">
    <property type="entry name" value="MmgE/PrpD_sf"/>
</dbReference>
<protein>
    <submittedName>
        <fullName evidence="4">2-methylcitrate dehydratase PrpD</fullName>
    </submittedName>
</protein>
<dbReference type="Gene3D" id="1.10.4100.10">
    <property type="entry name" value="2-methylcitrate dehydratase PrpD"/>
    <property type="match status" value="1"/>
</dbReference>
<dbReference type="InterPro" id="IPR042188">
    <property type="entry name" value="MmgE/PrpD_sf_2"/>
</dbReference>
<dbReference type="Pfam" id="PF19305">
    <property type="entry name" value="MmgE_PrpD_C"/>
    <property type="match status" value="1"/>
</dbReference>
<dbReference type="EMBL" id="FNJI01000016">
    <property type="protein sequence ID" value="SDP33637.1"/>
    <property type="molecule type" value="Genomic_DNA"/>
</dbReference>
<dbReference type="InterPro" id="IPR045336">
    <property type="entry name" value="MmgE_PrpD_N"/>
</dbReference>
<dbReference type="InterPro" id="IPR045337">
    <property type="entry name" value="MmgE_PrpD_C"/>
</dbReference>
<reference evidence="4 5" key="1">
    <citation type="submission" date="2016-10" db="EMBL/GenBank/DDBJ databases">
        <authorList>
            <person name="de Groot N.N."/>
        </authorList>
    </citation>
    <scope>NUCLEOTIDE SEQUENCE [LARGE SCALE GENOMIC DNA]</scope>
    <source>
        <strain evidence="4 5">DSM 12130</strain>
    </source>
</reference>
<evidence type="ECO:0000313" key="5">
    <source>
        <dbReference type="Proteomes" id="UP000199073"/>
    </source>
</evidence>
<dbReference type="InterPro" id="IPR005656">
    <property type="entry name" value="MmgE_PrpD"/>
</dbReference>
<name>A0A1H0RW58_9BACT</name>